<keyword evidence="6" id="KW-1185">Reference proteome</keyword>
<dbReference type="EMBL" id="FNNC01000007">
    <property type="protein sequence ID" value="SDW92333.1"/>
    <property type="molecule type" value="Genomic_DNA"/>
</dbReference>
<dbReference type="InterPro" id="IPR020081">
    <property type="entry name" value="SsrA-bd_prot_CS"/>
</dbReference>
<comment type="subcellular location">
    <subcellularLocation>
        <location evidence="3">Cytoplasm</location>
    </subcellularLocation>
    <text evidence="3">The tmRNA-SmpB complex associates with stalled 70S ribosomes.</text>
</comment>
<dbReference type="PANTHER" id="PTHR30308">
    <property type="entry name" value="TMRNA-BINDING COMPONENT OF TRANS-TRANSLATION TAGGING COMPLEX"/>
    <property type="match status" value="1"/>
</dbReference>
<keyword evidence="2 3" id="KW-0694">RNA-binding</keyword>
<dbReference type="GO" id="GO:0005829">
    <property type="term" value="C:cytosol"/>
    <property type="evidence" value="ECO:0007669"/>
    <property type="project" value="TreeGrafter"/>
</dbReference>
<keyword evidence="1 3" id="KW-0963">Cytoplasm</keyword>
<dbReference type="Gene3D" id="2.40.280.10">
    <property type="match status" value="1"/>
</dbReference>
<dbReference type="NCBIfam" id="TIGR00086">
    <property type="entry name" value="smpB"/>
    <property type="match status" value="1"/>
</dbReference>
<evidence type="ECO:0000313" key="6">
    <source>
        <dbReference type="Proteomes" id="UP000199488"/>
    </source>
</evidence>
<feature type="region of interest" description="Disordered" evidence="4">
    <location>
        <begin position="135"/>
        <end position="161"/>
    </location>
</feature>
<evidence type="ECO:0000313" key="5">
    <source>
        <dbReference type="EMBL" id="SDW92333.1"/>
    </source>
</evidence>
<dbReference type="Pfam" id="PF01668">
    <property type="entry name" value="SmpB"/>
    <property type="match status" value="1"/>
</dbReference>
<dbReference type="PROSITE" id="PS01317">
    <property type="entry name" value="SSRP"/>
    <property type="match status" value="1"/>
</dbReference>
<evidence type="ECO:0000256" key="4">
    <source>
        <dbReference type="SAM" id="MobiDB-lite"/>
    </source>
</evidence>
<dbReference type="AlphaFoldDB" id="A0A1H2XHH3"/>
<protein>
    <recommendedName>
        <fullName evidence="3">SsrA-binding protein</fullName>
    </recommendedName>
    <alternativeName>
        <fullName evidence="3">Small protein B</fullName>
    </alternativeName>
</protein>
<sequence>MEMAVKTENRVLAQNRKARHDYTIEDTFEAGIELRGTEIKSIRAGRMNLKDSFGKIDNNELFLHNAHISPYEQGNQFNHEPLRTRKLLLHRREINKLIGKSMQSGYSIIPLKVYIKNGKAKVLIGLAKGKKKYDKRQALKEQDAKREMDKAINRSMKGMSD</sequence>
<dbReference type="GO" id="GO:0070930">
    <property type="term" value="P:trans-translation-dependent protein tagging"/>
    <property type="evidence" value="ECO:0007669"/>
    <property type="project" value="TreeGrafter"/>
</dbReference>
<comment type="function">
    <text evidence="3">Required for rescue of stalled ribosomes mediated by trans-translation. Binds to transfer-messenger RNA (tmRNA), required for stable association of tmRNA with ribosomes. tmRNA and SmpB together mimic tRNA shape, replacing the anticodon stem-loop with SmpB. tmRNA is encoded by the ssrA gene; the 2 termini fold to resemble tRNA(Ala) and it encodes a 'tag peptide', a short internal open reading frame. During trans-translation Ala-aminoacylated tmRNA acts like a tRNA, entering the A-site of stalled ribosomes, displacing the stalled mRNA. The ribosome then switches to translate the ORF on the tmRNA; the nascent peptide is terminated with the 'tag peptide' encoded by the tmRNA and targeted for degradation. The ribosome is freed to recommence translation, which seems to be the essential function of trans-translation.</text>
</comment>
<comment type="similarity">
    <text evidence="3">Belongs to the SmpB family.</text>
</comment>
<dbReference type="CDD" id="cd09294">
    <property type="entry name" value="SmpB"/>
    <property type="match status" value="1"/>
</dbReference>
<feature type="compositionally biased region" description="Basic and acidic residues" evidence="4">
    <location>
        <begin position="135"/>
        <end position="152"/>
    </location>
</feature>
<organism evidence="5 6">
    <name type="scientific">Marinococcus luteus</name>
    <dbReference type="NCBI Taxonomy" id="1122204"/>
    <lineage>
        <taxon>Bacteria</taxon>
        <taxon>Bacillati</taxon>
        <taxon>Bacillota</taxon>
        <taxon>Bacilli</taxon>
        <taxon>Bacillales</taxon>
        <taxon>Bacillaceae</taxon>
        <taxon>Marinococcus</taxon>
    </lineage>
</organism>
<reference evidence="5 6" key="1">
    <citation type="submission" date="2016-10" db="EMBL/GenBank/DDBJ databases">
        <authorList>
            <person name="de Groot N.N."/>
        </authorList>
    </citation>
    <scope>NUCLEOTIDE SEQUENCE [LARGE SCALE GENOMIC DNA]</scope>
    <source>
        <strain evidence="5 6">DSM 23126</strain>
    </source>
</reference>
<proteinExistence type="inferred from homology"/>
<dbReference type="HAMAP" id="MF_00023">
    <property type="entry name" value="SmpB"/>
    <property type="match status" value="1"/>
</dbReference>
<dbReference type="PANTHER" id="PTHR30308:SF2">
    <property type="entry name" value="SSRA-BINDING PROTEIN"/>
    <property type="match status" value="1"/>
</dbReference>
<dbReference type="STRING" id="1122204.SAMN05421781_2748"/>
<dbReference type="InterPro" id="IPR000037">
    <property type="entry name" value="SsrA-bd_prot"/>
</dbReference>
<evidence type="ECO:0000256" key="1">
    <source>
        <dbReference type="ARBA" id="ARBA00022490"/>
    </source>
</evidence>
<dbReference type="GO" id="GO:0070929">
    <property type="term" value="P:trans-translation"/>
    <property type="evidence" value="ECO:0007669"/>
    <property type="project" value="UniProtKB-UniRule"/>
</dbReference>
<name>A0A1H2XHH3_9BACI</name>
<gene>
    <name evidence="3" type="primary">smpB</name>
    <name evidence="5" type="ORF">SAMN05421781_2748</name>
</gene>
<dbReference type="SUPFAM" id="SSF74982">
    <property type="entry name" value="Small protein B (SmpB)"/>
    <property type="match status" value="1"/>
</dbReference>
<evidence type="ECO:0000256" key="3">
    <source>
        <dbReference type="HAMAP-Rule" id="MF_00023"/>
    </source>
</evidence>
<dbReference type="InterPro" id="IPR023620">
    <property type="entry name" value="SmpB"/>
</dbReference>
<evidence type="ECO:0000256" key="2">
    <source>
        <dbReference type="ARBA" id="ARBA00022884"/>
    </source>
</evidence>
<dbReference type="GO" id="GO:0003723">
    <property type="term" value="F:RNA binding"/>
    <property type="evidence" value="ECO:0007669"/>
    <property type="project" value="UniProtKB-UniRule"/>
</dbReference>
<dbReference type="Proteomes" id="UP000199488">
    <property type="component" value="Unassembled WGS sequence"/>
</dbReference>
<accession>A0A1H2XHH3</accession>
<dbReference type="NCBIfam" id="NF003843">
    <property type="entry name" value="PRK05422.1"/>
    <property type="match status" value="1"/>
</dbReference>